<sequence>MLAVCTMCFLAFAASNVVAIRVPCSHCFCEICFKFMASCKFSCPTGCRNLVGLSSEDGLVVKMRFITTTEKEDGKVVGQYVEAAQLEKWRTRVDVRINVETVKMMEQLVENKVQDLGLQDLPFEDAIDSSLTLISSLAASEASLNEAVEESNKLYAEYQQAVEQLRQARTTLYSQQIKRSASIAL</sequence>
<dbReference type="AlphaFoldDB" id="A0A4V1Q2F6"/>
<dbReference type="Proteomes" id="UP000290288">
    <property type="component" value="Unassembled WGS sequence"/>
</dbReference>
<gene>
    <name evidence="5" type="ORF">EST38_g10940</name>
</gene>
<evidence type="ECO:0000313" key="5">
    <source>
        <dbReference type="EMBL" id="RXW14918.1"/>
    </source>
</evidence>
<accession>A0A4V1Q2F6</accession>
<evidence type="ECO:0000256" key="1">
    <source>
        <dbReference type="PROSITE-ProRule" id="PRU00175"/>
    </source>
</evidence>
<feature type="domain" description="RING-type" evidence="4">
    <location>
        <begin position="5"/>
        <end position="44"/>
    </location>
</feature>
<keyword evidence="6" id="KW-1185">Reference proteome</keyword>
<keyword evidence="1" id="KW-0862">Zinc</keyword>
<name>A0A4V1Q2F6_9AGAR</name>
<dbReference type="Gene3D" id="3.30.40.10">
    <property type="entry name" value="Zinc/RING finger domain, C3HC4 (zinc finger)"/>
    <property type="match status" value="1"/>
</dbReference>
<dbReference type="InterPro" id="IPR013083">
    <property type="entry name" value="Znf_RING/FYVE/PHD"/>
</dbReference>
<feature type="signal peptide" evidence="3">
    <location>
        <begin position="1"/>
        <end position="19"/>
    </location>
</feature>
<evidence type="ECO:0000259" key="4">
    <source>
        <dbReference type="PROSITE" id="PS50089"/>
    </source>
</evidence>
<reference evidence="5 6" key="1">
    <citation type="submission" date="2019-01" db="EMBL/GenBank/DDBJ databases">
        <title>Draft genome sequence of Psathyrella aberdarensis IHI B618.</title>
        <authorList>
            <person name="Buettner E."/>
            <person name="Kellner H."/>
        </authorList>
    </citation>
    <scope>NUCLEOTIDE SEQUENCE [LARGE SCALE GENOMIC DNA]</scope>
    <source>
        <strain evidence="5 6">IHI B618</strain>
    </source>
</reference>
<organism evidence="5 6">
    <name type="scientific">Candolleomyces aberdarensis</name>
    <dbReference type="NCBI Taxonomy" id="2316362"/>
    <lineage>
        <taxon>Eukaryota</taxon>
        <taxon>Fungi</taxon>
        <taxon>Dikarya</taxon>
        <taxon>Basidiomycota</taxon>
        <taxon>Agaricomycotina</taxon>
        <taxon>Agaricomycetes</taxon>
        <taxon>Agaricomycetidae</taxon>
        <taxon>Agaricales</taxon>
        <taxon>Agaricineae</taxon>
        <taxon>Psathyrellaceae</taxon>
        <taxon>Candolleomyces</taxon>
    </lineage>
</organism>
<dbReference type="SUPFAM" id="SSF57850">
    <property type="entry name" value="RING/U-box"/>
    <property type="match status" value="1"/>
</dbReference>
<dbReference type="EMBL" id="SDEE01000626">
    <property type="protein sequence ID" value="RXW14918.1"/>
    <property type="molecule type" value="Genomic_DNA"/>
</dbReference>
<feature type="coiled-coil region" evidence="2">
    <location>
        <begin position="144"/>
        <end position="175"/>
    </location>
</feature>
<dbReference type="InterPro" id="IPR001841">
    <property type="entry name" value="Znf_RING"/>
</dbReference>
<evidence type="ECO:0000256" key="2">
    <source>
        <dbReference type="SAM" id="Coils"/>
    </source>
</evidence>
<dbReference type="GO" id="GO:0008270">
    <property type="term" value="F:zinc ion binding"/>
    <property type="evidence" value="ECO:0007669"/>
    <property type="project" value="UniProtKB-KW"/>
</dbReference>
<proteinExistence type="predicted"/>
<keyword evidence="3" id="KW-0732">Signal</keyword>
<comment type="caution">
    <text evidence="5">The sequence shown here is derived from an EMBL/GenBank/DDBJ whole genome shotgun (WGS) entry which is preliminary data.</text>
</comment>
<keyword evidence="1" id="KW-0863">Zinc-finger</keyword>
<keyword evidence="2" id="KW-0175">Coiled coil</keyword>
<keyword evidence="1" id="KW-0479">Metal-binding</keyword>
<evidence type="ECO:0000313" key="6">
    <source>
        <dbReference type="Proteomes" id="UP000290288"/>
    </source>
</evidence>
<evidence type="ECO:0000256" key="3">
    <source>
        <dbReference type="SAM" id="SignalP"/>
    </source>
</evidence>
<dbReference type="PROSITE" id="PS50089">
    <property type="entry name" value="ZF_RING_2"/>
    <property type="match status" value="1"/>
</dbReference>
<protein>
    <recommendedName>
        <fullName evidence="4">RING-type domain-containing protein</fullName>
    </recommendedName>
</protein>
<feature type="chain" id="PRO_5020747630" description="RING-type domain-containing protein" evidence="3">
    <location>
        <begin position="20"/>
        <end position="185"/>
    </location>
</feature>